<name>A0A7S1GB93_9STRA</name>
<dbReference type="InterPro" id="IPR027417">
    <property type="entry name" value="P-loop_NTPase"/>
</dbReference>
<proteinExistence type="inferred from homology"/>
<organism evidence="6">
    <name type="scientific">Bicosoecida sp. CB-2014</name>
    <dbReference type="NCBI Taxonomy" id="1486930"/>
    <lineage>
        <taxon>Eukaryota</taxon>
        <taxon>Sar</taxon>
        <taxon>Stramenopiles</taxon>
        <taxon>Bigyra</taxon>
        <taxon>Opalozoa</taxon>
        <taxon>Bicosoecida</taxon>
    </lineage>
</organism>
<dbReference type="GO" id="GO:0007018">
    <property type="term" value="P:microtubule-based movement"/>
    <property type="evidence" value="ECO:0007669"/>
    <property type="project" value="InterPro"/>
</dbReference>
<dbReference type="SMART" id="SM00129">
    <property type="entry name" value="KISc"/>
    <property type="match status" value="1"/>
</dbReference>
<evidence type="ECO:0000313" key="6">
    <source>
        <dbReference type="EMBL" id="CAD8921744.1"/>
    </source>
</evidence>
<sequence length="587" mass="62382">MAAAPKRGGGIPFSVEVSVRVKPHDDDAGAGAPASRLIRREKWRDGIVSFGTRKPHRFHSVIAPGDSQRECYDAVGVEGMIDAFLDGYDCTLFAYGQTGSGKTHTLFGPPGCTTEESLRDVASGRAPSDWGLFPRAAVRILARLGLEGGGGGGVTSAGEAPSDSRRVVGGAGGAGGAGGPADEVASKTSVMASVAEVYVNQCYDLCNDKLRVPVAGTGRSVKAGASKMSVLTHATYDKSGKWVAPYKSGQGWSSGDGYEASGQKDVPVRSAVDIARLSRMIEATRSAKSHALNDRSSRSHCVVKLSVTQQRGRRLVSSKFLFVDLAGSERLHKSGSTGLAGVEARNINTSLSALARVIEALGKGRGAFVPFRDSTLTLLLKQSLGGACRTALVVTVSDDPAQADETACSLDFGKRCQRVRNTLVSRTRDVGDEVAEVRGALAAGEAALQALEAKGAAGGINMDYPASSRASFMDNRARLHEHQQVANECKYHLVELRAARAPRAKIDAVEQRRRYAQAQVNNLKGILVRMIFSGLWIQARPAYDAKLGEVRQLRSRLARLTGEPLKAEAEADNVHLTVKNLLTDFPR</sequence>
<dbReference type="GO" id="GO:0005524">
    <property type="term" value="F:ATP binding"/>
    <property type="evidence" value="ECO:0007669"/>
    <property type="project" value="UniProtKB-UniRule"/>
</dbReference>
<feature type="domain" description="Kinesin motor" evidence="5">
    <location>
        <begin position="14"/>
        <end position="419"/>
    </location>
</feature>
<keyword evidence="4" id="KW-0493">Microtubule</keyword>
<feature type="binding site" evidence="3">
    <location>
        <begin position="96"/>
        <end position="103"/>
    </location>
    <ligand>
        <name>ATP</name>
        <dbReference type="ChEBI" id="CHEBI:30616"/>
    </ligand>
</feature>
<dbReference type="GO" id="GO:0003777">
    <property type="term" value="F:microtubule motor activity"/>
    <property type="evidence" value="ECO:0007669"/>
    <property type="project" value="InterPro"/>
</dbReference>
<dbReference type="PROSITE" id="PS00411">
    <property type="entry name" value="KINESIN_MOTOR_1"/>
    <property type="match status" value="1"/>
</dbReference>
<dbReference type="GO" id="GO:0008017">
    <property type="term" value="F:microtubule binding"/>
    <property type="evidence" value="ECO:0007669"/>
    <property type="project" value="InterPro"/>
</dbReference>
<dbReference type="GO" id="GO:0005874">
    <property type="term" value="C:microtubule"/>
    <property type="evidence" value="ECO:0007669"/>
    <property type="project" value="UniProtKB-KW"/>
</dbReference>
<evidence type="ECO:0000256" key="2">
    <source>
        <dbReference type="ARBA" id="ARBA00022840"/>
    </source>
</evidence>
<dbReference type="InterPro" id="IPR019821">
    <property type="entry name" value="Kinesin_motor_CS"/>
</dbReference>
<dbReference type="GO" id="GO:0005875">
    <property type="term" value="C:microtubule associated complex"/>
    <property type="evidence" value="ECO:0007669"/>
    <property type="project" value="TreeGrafter"/>
</dbReference>
<reference evidence="6" key="1">
    <citation type="submission" date="2021-01" db="EMBL/GenBank/DDBJ databases">
        <authorList>
            <person name="Corre E."/>
            <person name="Pelletier E."/>
            <person name="Niang G."/>
            <person name="Scheremetjew M."/>
            <person name="Finn R."/>
            <person name="Kale V."/>
            <person name="Holt S."/>
            <person name="Cochrane G."/>
            <person name="Meng A."/>
            <person name="Brown T."/>
            <person name="Cohen L."/>
        </authorList>
    </citation>
    <scope>NUCLEOTIDE SEQUENCE</scope>
    <source>
        <strain evidence="6">Ms1</strain>
    </source>
</reference>
<evidence type="ECO:0000256" key="1">
    <source>
        <dbReference type="ARBA" id="ARBA00022741"/>
    </source>
</evidence>
<dbReference type="InterPro" id="IPR036961">
    <property type="entry name" value="Kinesin_motor_dom_sf"/>
</dbReference>
<dbReference type="Gene3D" id="3.40.850.10">
    <property type="entry name" value="Kinesin motor domain"/>
    <property type="match status" value="1"/>
</dbReference>
<dbReference type="PRINTS" id="PR00380">
    <property type="entry name" value="KINESINHEAVY"/>
</dbReference>
<protein>
    <recommendedName>
        <fullName evidence="4">Kinesin-like protein</fullName>
    </recommendedName>
</protein>
<keyword evidence="1 3" id="KW-0547">Nucleotide-binding</keyword>
<dbReference type="InterPro" id="IPR027640">
    <property type="entry name" value="Kinesin-like_fam"/>
</dbReference>
<dbReference type="Pfam" id="PF00225">
    <property type="entry name" value="Kinesin"/>
    <property type="match status" value="1"/>
</dbReference>
<dbReference type="GO" id="GO:0051231">
    <property type="term" value="P:spindle elongation"/>
    <property type="evidence" value="ECO:0007669"/>
    <property type="project" value="TreeGrafter"/>
</dbReference>
<keyword evidence="2 3" id="KW-0067">ATP-binding</keyword>
<evidence type="ECO:0000256" key="4">
    <source>
        <dbReference type="RuleBase" id="RU000394"/>
    </source>
</evidence>
<gene>
    <name evidence="6" type="ORF">BSP0115_LOCUS15006</name>
</gene>
<dbReference type="InterPro" id="IPR001752">
    <property type="entry name" value="Kinesin_motor_dom"/>
</dbReference>
<dbReference type="PANTHER" id="PTHR47969:SF29">
    <property type="entry name" value="KINESIN-LIKE PROTEIN"/>
    <property type="match status" value="1"/>
</dbReference>
<evidence type="ECO:0000256" key="3">
    <source>
        <dbReference type="PROSITE-ProRule" id="PRU00283"/>
    </source>
</evidence>
<dbReference type="PROSITE" id="PS50067">
    <property type="entry name" value="KINESIN_MOTOR_2"/>
    <property type="match status" value="1"/>
</dbReference>
<dbReference type="AlphaFoldDB" id="A0A7S1GB93"/>
<keyword evidence="3 4" id="KW-0505">Motor protein</keyword>
<dbReference type="EMBL" id="HBFS01022345">
    <property type="protein sequence ID" value="CAD8921744.1"/>
    <property type="molecule type" value="Transcribed_RNA"/>
</dbReference>
<dbReference type="GO" id="GO:0007052">
    <property type="term" value="P:mitotic spindle organization"/>
    <property type="evidence" value="ECO:0007669"/>
    <property type="project" value="TreeGrafter"/>
</dbReference>
<evidence type="ECO:0000259" key="5">
    <source>
        <dbReference type="PROSITE" id="PS50067"/>
    </source>
</evidence>
<accession>A0A7S1GB93</accession>
<dbReference type="SUPFAM" id="SSF52540">
    <property type="entry name" value="P-loop containing nucleoside triphosphate hydrolases"/>
    <property type="match status" value="1"/>
</dbReference>
<comment type="similarity">
    <text evidence="3 4">Belongs to the TRAFAC class myosin-kinesin ATPase superfamily. Kinesin family.</text>
</comment>
<dbReference type="PANTHER" id="PTHR47969">
    <property type="entry name" value="CHROMOSOME-ASSOCIATED KINESIN KIF4A-RELATED"/>
    <property type="match status" value="1"/>
</dbReference>